<organism evidence="2 3">
    <name type="scientific">Tepidibacillus fermentans</name>
    <dbReference type="NCBI Taxonomy" id="1281767"/>
    <lineage>
        <taxon>Bacteria</taxon>
        <taxon>Bacillati</taxon>
        <taxon>Bacillota</taxon>
        <taxon>Bacilli</taxon>
        <taxon>Bacillales</taxon>
        <taxon>Bacillaceae</taxon>
        <taxon>Tepidibacillus</taxon>
    </lineage>
</organism>
<gene>
    <name evidence="2" type="ORF">EDD72_13113</name>
</gene>
<dbReference type="AlphaFoldDB" id="A0A4R3K5U2"/>
<dbReference type="EMBL" id="SMAB01000031">
    <property type="protein sequence ID" value="TCS78041.1"/>
    <property type="molecule type" value="Genomic_DNA"/>
</dbReference>
<sequence length="202" mass="22018">MLEKGKIQSQVSKLLDDLLLSFPMNHRHLLVLGVSTSEVLGKQIGSAGSEEVAKEIFDAVWIAKQKHGFHLAFQGCEHINRALVVERETAEKFGFEIVTVVPVRKAGGAMATYAFHQFQEPVVVEFIKADAGIDIGDTLIGMHLKHVAVPVRSSIKQVGHAHVTMAKTRPKLIGGARAQYTIDGIDPSTMIKGIRPKDGESC</sequence>
<dbReference type="RefSeq" id="WP_132770728.1">
    <property type="nucleotide sequence ID" value="NZ_SMAB01000031.1"/>
</dbReference>
<dbReference type="HAMAP" id="MF_00800">
    <property type="entry name" value="UPF0340"/>
    <property type="match status" value="1"/>
</dbReference>
<dbReference type="OrthoDB" id="9803187at2"/>
<proteinExistence type="inferred from homology"/>
<reference evidence="2 3" key="1">
    <citation type="submission" date="2019-03" db="EMBL/GenBank/DDBJ databases">
        <title>Genomic Encyclopedia of Type Strains, Phase IV (KMG-IV): sequencing the most valuable type-strain genomes for metagenomic binning, comparative biology and taxonomic classification.</title>
        <authorList>
            <person name="Goeker M."/>
        </authorList>
    </citation>
    <scope>NUCLEOTIDE SEQUENCE [LARGE SCALE GENOMIC DNA]</scope>
    <source>
        <strain evidence="2 3">DSM 23802</strain>
    </source>
</reference>
<dbReference type="InterPro" id="IPR006340">
    <property type="entry name" value="DUF436"/>
</dbReference>
<dbReference type="PIRSF" id="PIRSF007510">
    <property type="entry name" value="UCP007510"/>
    <property type="match status" value="1"/>
</dbReference>
<evidence type="ECO:0000256" key="1">
    <source>
        <dbReference type="HAMAP-Rule" id="MF_00800"/>
    </source>
</evidence>
<dbReference type="Pfam" id="PF04260">
    <property type="entry name" value="DUF436"/>
    <property type="match status" value="1"/>
</dbReference>
<dbReference type="InterPro" id="IPR028345">
    <property type="entry name" value="Antibiotic_NAT-like"/>
</dbReference>
<comment type="caution">
    <text evidence="2">The sequence shown here is derived from an EMBL/GenBank/DDBJ whole genome shotgun (WGS) entry which is preliminary data.</text>
</comment>
<keyword evidence="3" id="KW-1185">Reference proteome</keyword>
<dbReference type="SUPFAM" id="SSF110710">
    <property type="entry name" value="TTHA0583/YokD-like"/>
    <property type="match status" value="1"/>
</dbReference>
<dbReference type="NCBIfam" id="TIGR01440">
    <property type="entry name" value="TIGR01440 family protein"/>
    <property type="match status" value="1"/>
</dbReference>
<evidence type="ECO:0000313" key="3">
    <source>
        <dbReference type="Proteomes" id="UP000295788"/>
    </source>
</evidence>
<dbReference type="Gene3D" id="3.40.50.10360">
    <property type="entry name" value="Hypothetical protein TT1679"/>
    <property type="match status" value="1"/>
</dbReference>
<comment type="similarity">
    <text evidence="1">Belongs to the UPF0340 family.</text>
</comment>
<dbReference type="Proteomes" id="UP000295788">
    <property type="component" value="Unassembled WGS sequence"/>
</dbReference>
<accession>A0A4R3K5U2</accession>
<protein>
    <recommendedName>
        <fullName evidence="1">UPF0340 protein EDD72_13113</fullName>
    </recommendedName>
</protein>
<name>A0A4R3K5U2_9BACI</name>
<evidence type="ECO:0000313" key="2">
    <source>
        <dbReference type="EMBL" id="TCS78041.1"/>
    </source>
</evidence>